<evidence type="ECO:0000256" key="3">
    <source>
        <dbReference type="SAM" id="Phobius"/>
    </source>
</evidence>
<dbReference type="InterPro" id="IPR051080">
    <property type="entry name" value="Nematode_rcpt-like_serp_alpha"/>
</dbReference>
<dbReference type="GO" id="GO:0004984">
    <property type="term" value="F:olfactory receptor activity"/>
    <property type="evidence" value="ECO:0007669"/>
    <property type="project" value="TreeGrafter"/>
</dbReference>
<protein>
    <submittedName>
        <fullName evidence="5">Uncharacterized protein</fullName>
    </submittedName>
</protein>
<evidence type="ECO:0000313" key="5">
    <source>
        <dbReference type="WBParaSite" id="nRc.2.0.1.t07282-RA"/>
    </source>
</evidence>
<keyword evidence="3" id="KW-0812">Transmembrane</keyword>
<feature type="transmembrane region" description="Helical" evidence="3">
    <location>
        <begin position="109"/>
        <end position="134"/>
    </location>
</feature>
<evidence type="ECO:0000256" key="1">
    <source>
        <dbReference type="ARBA" id="ARBA00006803"/>
    </source>
</evidence>
<dbReference type="GO" id="GO:0016020">
    <property type="term" value="C:membrane"/>
    <property type="evidence" value="ECO:0007669"/>
    <property type="project" value="InterPro"/>
</dbReference>
<feature type="transmembrane region" description="Helical" evidence="3">
    <location>
        <begin position="72"/>
        <end position="89"/>
    </location>
</feature>
<dbReference type="SUPFAM" id="SSF81321">
    <property type="entry name" value="Family A G protein-coupled receptor-like"/>
    <property type="match status" value="1"/>
</dbReference>
<dbReference type="PANTHER" id="PTHR31357">
    <property type="entry name" value="SERPENTINE RECEPTOR CLASS ALPHA-10"/>
    <property type="match status" value="1"/>
</dbReference>
<sequence length="331" mass="38208">MGTAQFRIRSFGNSPKWESLNWESLTWELLTFYVFGLLYSLGVFVNSIRIIITYASDDPCKLIILNTDCRKINLLYSPMAGVHMVIFALSMERLCASVYYKHYDYLQRIALPLILFCSAMMIMIAMLVLVFFVIPDDEETTISPCDGLQNSGSTVYGAIFTIGIEKIATIIYIFIHFSDRNKYRHLTMNQAQNRLMIRFQLSFNLQINETLLPSTFASLICFIIADLGLFASVTSYKEQAVYSNLTLFFGNLNIMIQPLILFLFNKWFRKLLKDDFNKFIHFFTAVCNKNRVGCVEGGPKKDDETKRKADAATKIYFDNLSEIWNQDEFRG</sequence>
<comment type="similarity">
    <text evidence="1">Belongs to the nematode receptor-like protein sre family.</text>
</comment>
<dbReference type="PANTHER" id="PTHR31357:SF5">
    <property type="entry name" value="SERPENTINE RECEPTOR CLASS ALPHA-1-RELATED"/>
    <property type="match status" value="1"/>
</dbReference>
<keyword evidence="3" id="KW-0472">Membrane</keyword>
<accession>A0A915I1D7</accession>
<evidence type="ECO:0000256" key="2">
    <source>
        <dbReference type="ARBA" id="ARBA00037994"/>
    </source>
</evidence>
<proteinExistence type="inferred from homology"/>
<name>A0A915I1D7_ROMCU</name>
<dbReference type="InterPro" id="IPR004151">
    <property type="entry name" value="7TM_GPCR_serpentine_rcpt_Sre"/>
</dbReference>
<feature type="transmembrane region" description="Helical" evidence="3">
    <location>
        <begin position="211"/>
        <end position="233"/>
    </location>
</feature>
<organism evidence="4 5">
    <name type="scientific">Romanomermis culicivorax</name>
    <name type="common">Nematode worm</name>
    <dbReference type="NCBI Taxonomy" id="13658"/>
    <lineage>
        <taxon>Eukaryota</taxon>
        <taxon>Metazoa</taxon>
        <taxon>Ecdysozoa</taxon>
        <taxon>Nematoda</taxon>
        <taxon>Enoplea</taxon>
        <taxon>Dorylaimia</taxon>
        <taxon>Mermithida</taxon>
        <taxon>Mermithoidea</taxon>
        <taxon>Mermithidae</taxon>
        <taxon>Romanomermis</taxon>
    </lineage>
</organism>
<dbReference type="Proteomes" id="UP000887565">
    <property type="component" value="Unplaced"/>
</dbReference>
<keyword evidence="4" id="KW-1185">Reference proteome</keyword>
<comment type="similarity">
    <text evidence="2">Belongs to the nematode receptor-like protein sra family.</text>
</comment>
<reference evidence="5" key="1">
    <citation type="submission" date="2022-11" db="UniProtKB">
        <authorList>
            <consortium name="WormBaseParasite"/>
        </authorList>
    </citation>
    <scope>IDENTIFICATION</scope>
</reference>
<dbReference type="Gene3D" id="1.20.1070.10">
    <property type="entry name" value="Rhodopsin 7-helix transmembrane proteins"/>
    <property type="match status" value="1"/>
</dbReference>
<keyword evidence="3" id="KW-1133">Transmembrane helix</keyword>
<evidence type="ECO:0000313" key="4">
    <source>
        <dbReference type="Proteomes" id="UP000887565"/>
    </source>
</evidence>
<dbReference type="WBParaSite" id="nRc.2.0.1.t07282-RA">
    <property type="protein sequence ID" value="nRc.2.0.1.t07282-RA"/>
    <property type="gene ID" value="nRc.2.0.1.g07282"/>
</dbReference>
<feature type="transmembrane region" description="Helical" evidence="3">
    <location>
        <begin position="30"/>
        <end position="52"/>
    </location>
</feature>
<feature type="transmembrane region" description="Helical" evidence="3">
    <location>
        <begin position="245"/>
        <end position="264"/>
    </location>
</feature>
<dbReference type="Pfam" id="PF03125">
    <property type="entry name" value="Sre"/>
    <property type="match status" value="1"/>
</dbReference>
<feature type="transmembrane region" description="Helical" evidence="3">
    <location>
        <begin position="154"/>
        <end position="175"/>
    </location>
</feature>
<dbReference type="AlphaFoldDB" id="A0A915I1D7"/>